<comment type="caution">
    <text evidence="5">The sequence shown here is derived from an EMBL/GenBank/DDBJ whole genome shotgun (WGS) entry which is preliminary data.</text>
</comment>
<organism evidence="5 6">
    <name type="scientific">Salipaludibacillus agaradhaerens</name>
    <name type="common">Bacillus agaradhaerens</name>
    <dbReference type="NCBI Taxonomy" id="76935"/>
    <lineage>
        <taxon>Bacteria</taxon>
        <taxon>Bacillati</taxon>
        <taxon>Bacillota</taxon>
        <taxon>Bacilli</taxon>
        <taxon>Bacillales</taxon>
        <taxon>Bacillaceae</taxon>
    </lineage>
</organism>
<sequence length="315" mass="35215">MLKKMKKKSWTVMISSGPQSSIKQFKFQRLFVYSVIGLATIVIVSFGMLTIAYDNLRIENTALTNDLDEREEEIAKLNNENHAIYEEATAVQETVEEFKQIEELLNDLDLDLPSGTIEEDGSGGLEFEENPDISSLNQDIHSDLIAIHSELPELLDDFESTVDALVAYEEQLRTVPTHFPAAEGRISSEFGNRNDPFTGAKRFHSGTDVAAPLDTEIYAAADGVVTEAVREDGYGNKIVISHGDTYETLYAHLNSMDVSVGDEVKKGDFIGGMGTTGRSTGVHLHYEIRRYGELIDPYKYMTFHQQENDIDEDES</sequence>
<gene>
    <name evidence="5" type="ORF">HXA33_07565</name>
</gene>
<dbReference type="CDD" id="cd12797">
    <property type="entry name" value="M23_peptidase"/>
    <property type="match status" value="1"/>
</dbReference>
<evidence type="ECO:0000313" key="6">
    <source>
        <dbReference type="Proteomes" id="UP001057753"/>
    </source>
</evidence>
<dbReference type="AlphaFoldDB" id="A0A9Q4FYR7"/>
<dbReference type="GO" id="GO:0004222">
    <property type="term" value="F:metalloendopeptidase activity"/>
    <property type="evidence" value="ECO:0007669"/>
    <property type="project" value="TreeGrafter"/>
</dbReference>
<keyword evidence="3" id="KW-0812">Transmembrane</keyword>
<proteinExistence type="predicted"/>
<feature type="coiled-coil region" evidence="2">
    <location>
        <begin position="53"/>
        <end position="111"/>
    </location>
</feature>
<dbReference type="Gene3D" id="2.70.70.10">
    <property type="entry name" value="Glucose Permease (Domain IIA)"/>
    <property type="match status" value="1"/>
</dbReference>
<dbReference type="EMBL" id="JABXYM010000001">
    <property type="protein sequence ID" value="MCR6096407.1"/>
    <property type="molecule type" value="Genomic_DNA"/>
</dbReference>
<keyword evidence="3" id="KW-1133">Transmembrane helix</keyword>
<dbReference type="SUPFAM" id="SSF51261">
    <property type="entry name" value="Duplicated hybrid motif"/>
    <property type="match status" value="1"/>
</dbReference>
<evidence type="ECO:0000259" key="4">
    <source>
        <dbReference type="Pfam" id="PF01551"/>
    </source>
</evidence>
<keyword evidence="3" id="KW-0472">Membrane</keyword>
<dbReference type="PANTHER" id="PTHR21666:SF289">
    <property type="entry name" value="L-ALA--D-GLU ENDOPEPTIDASE"/>
    <property type="match status" value="1"/>
</dbReference>
<dbReference type="InterPro" id="IPR050570">
    <property type="entry name" value="Cell_wall_metabolism_enzyme"/>
</dbReference>
<reference evidence="5" key="1">
    <citation type="submission" date="2020-06" db="EMBL/GenBank/DDBJ databases">
        <title>Insight into the genomes of haloalkaliphilic bacilli from Kenyan soda lakes.</title>
        <authorList>
            <person name="Mwirichia R."/>
            <person name="Villamizar G.C."/>
            <person name="Poehlein A."/>
            <person name="Mugweru J."/>
            <person name="Kipnyargis A."/>
            <person name="Kiplimo D."/>
            <person name="Orwa P."/>
            <person name="Daniel R."/>
        </authorList>
    </citation>
    <scope>NUCLEOTIDE SEQUENCE</scope>
    <source>
        <strain evidence="5">B1096_S55</strain>
    </source>
</reference>
<evidence type="ECO:0000256" key="3">
    <source>
        <dbReference type="SAM" id="Phobius"/>
    </source>
</evidence>
<evidence type="ECO:0000256" key="2">
    <source>
        <dbReference type="SAM" id="Coils"/>
    </source>
</evidence>
<dbReference type="FunFam" id="2.70.70.10:FF:000006">
    <property type="entry name" value="M23 family peptidase"/>
    <property type="match status" value="1"/>
</dbReference>
<name>A0A9Q4FYR7_SALAG</name>
<dbReference type="Pfam" id="PF01551">
    <property type="entry name" value="Peptidase_M23"/>
    <property type="match status" value="1"/>
</dbReference>
<dbReference type="RefSeq" id="WP_257821020.1">
    <property type="nucleotide sequence ID" value="NZ_JABXYM010000001.1"/>
</dbReference>
<protein>
    <submittedName>
        <fullName evidence="5">Peptidoglycan DD-metalloendopeptidase family protein</fullName>
    </submittedName>
</protein>
<dbReference type="InterPro" id="IPR011055">
    <property type="entry name" value="Dup_hybrid_motif"/>
</dbReference>
<keyword evidence="2" id="KW-0175">Coiled coil</keyword>
<dbReference type="Proteomes" id="UP001057753">
    <property type="component" value="Unassembled WGS sequence"/>
</dbReference>
<keyword evidence="1" id="KW-0732">Signal</keyword>
<dbReference type="PANTHER" id="PTHR21666">
    <property type="entry name" value="PEPTIDASE-RELATED"/>
    <property type="match status" value="1"/>
</dbReference>
<evidence type="ECO:0000256" key="1">
    <source>
        <dbReference type="ARBA" id="ARBA00022729"/>
    </source>
</evidence>
<evidence type="ECO:0000313" key="5">
    <source>
        <dbReference type="EMBL" id="MCR6096407.1"/>
    </source>
</evidence>
<keyword evidence="6" id="KW-1185">Reference proteome</keyword>
<accession>A0A9Q4FYR7</accession>
<feature type="domain" description="M23ase beta-sheet core" evidence="4">
    <location>
        <begin position="202"/>
        <end position="297"/>
    </location>
</feature>
<dbReference type="InterPro" id="IPR016047">
    <property type="entry name" value="M23ase_b-sheet_dom"/>
</dbReference>
<feature type="transmembrane region" description="Helical" evidence="3">
    <location>
        <begin position="30"/>
        <end position="53"/>
    </location>
</feature>